<gene>
    <name evidence="2" type="ORF">ACFOY2_20795</name>
</gene>
<organism evidence="2 3">
    <name type="scientific">Nonomuraea purpurea</name>
    <dbReference type="NCBI Taxonomy" id="1849276"/>
    <lineage>
        <taxon>Bacteria</taxon>
        <taxon>Bacillati</taxon>
        <taxon>Actinomycetota</taxon>
        <taxon>Actinomycetes</taxon>
        <taxon>Streptosporangiales</taxon>
        <taxon>Streptosporangiaceae</taxon>
        <taxon>Nonomuraea</taxon>
    </lineage>
</organism>
<reference evidence="3" key="1">
    <citation type="journal article" date="2019" name="Int. J. Syst. Evol. Microbiol.">
        <title>The Global Catalogue of Microorganisms (GCM) 10K type strain sequencing project: providing services to taxonomists for standard genome sequencing and annotation.</title>
        <authorList>
            <consortium name="The Broad Institute Genomics Platform"/>
            <consortium name="The Broad Institute Genome Sequencing Center for Infectious Disease"/>
            <person name="Wu L."/>
            <person name="Ma J."/>
        </authorList>
    </citation>
    <scope>NUCLEOTIDE SEQUENCE [LARGE SCALE GENOMIC DNA]</scope>
    <source>
        <strain evidence="3">TBRC 1276</strain>
    </source>
</reference>
<feature type="region of interest" description="Disordered" evidence="1">
    <location>
        <begin position="1"/>
        <end position="42"/>
    </location>
</feature>
<evidence type="ECO:0000313" key="3">
    <source>
        <dbReference type="Proteomes" id="UP001595851"/>
    </source>
</evidence>
<evidence type="ECO:0000313" key="2">
    <source>
        <dbReference type="EMBL" id="MFC4009678.1"/>
    </source>
</evidence>
<dbReference type="RefSeq" id="WP_379529709.1">
    <property type="nucleotide sequence ID" value="NZ_JBHSBI010000010.1"/>
</dbReference>
<keyword evidence="3" id="KW-1185">Reference proteome</keyword>
<comment type="caution">
    <text evidence="2">The sequence shown here is derived from an EMBL/GenBank/DDBJ whole genome shotgun (WGS) entry which is preliminary data.</text>
</comment>
<dbReference type="EMBL" id="JBHSBI010000010">
    <property type="protein sequence ID" value="MFC4009678.1"/>
    <property type="molecule type" value="Genomic_DNA"/>
</dbReference>
<protein>
    <submittedName>
        <fullName evidence="2">Uncharacterized protein</fullName>
    </submittedName>
</protein>
<feature type="compositionally biased region" description="Gly residues" evidence="1">
    <location>
        <begin position="24"/>
        <end position="33"/>
    </location>
</feature>
<sequence length="42" mass="4222">MAVGRKQSGAPRAVHPHGTDKGSKGGGKGGGVPPGQRPRHPR</sequence>
<accession>A0ABV8G6U9</accession>
<name>A0ABV8G6U9_9ACTN</name>
<evidence type="ECO:0000256" key="1">
    <source>
        <dbReference type="SAM" id="MobiDB-lite"/>
    </source>
</evidence>
<proteinExistence type="predicted"/>
<dbReference type="Proteomes" id="UP001595851">
    <property type="component" value="Unassembled WGS sequence"/>
</dbReference>